<dbReference type="InterPro" id="IPR036236">
    <property type="entry name" value="Znf_C2H2_sf"/>
</dbReference>
<dbReference type="InterPro" id="IPR013087">
    <property type="entry name" value="Znf_C2H2_type"/>
</dbReference>
<organism evidence="3 4">
    <name type="scientific">Thelonectria olida</name>
    <dbReference type="NCBI Taxonomy" id="1576542"/>
    <lineage>
        <taxon>Eukaryota</taxon>
        <taxon>Fungi</taxon>
        <taxon>Dikarya</taxon>
        <taxon>Ascomycota</taxon>
        <taxon>Pezizomycotina</taxon>
        <taxon>Sordariomycetes</taxon>
        <taxon>Hypocreomycetidae</taxon>
        <taxon>Hypocreales</taxon>
        <taxon>Nectriaceae</taxon>
        <taxon>Thelonectria</taxon>
    </lineage>
</organism>
<dbReference type="Proteomes" id="UP000777438">
    <property type="component" value="Unassembled WGS sequence"/>
</dbReference>
<dbReference type="Gene3D" id="3.30.160.60">
    <property type="entry name" value="Classic Zinc Finger"/>
    <property type="match status" value="1"/>
</dbReference>
<name>A0A9P8VUK3_9HYPO</name>
<keyword evidence="1" id="KW-0862">Zinc</keyword>
<dbReference type="SUPFAM" id="SSF57667">
    <property type="entry name" value="beta-beta-alpha zinc fingers"/>
    <property type="match status" value="1"/>
</dbReference>
<protein>
    <recommendedName>
        <fullName evidence="2">C2H2-type domain-containing protein</fullName>
    </recommendedName>
</protein>
<reference evidence="3 4" key="1">
    <citation type="journal article" date="2021" name="Nat. Commun.">
        <title>Genetic determinants of endophytism in the Arabidopsis root mycobiome.</title>
        <authorList>
            <person name="Mesny F."/>
            <person name="Miyauchi S."/>
            <person name="Thiergart T."/>
            <person name="Pickel B."/>
            <person name="Atanasova L."/>
            <person name="Karlsson M."/>
            <person name="Huettel B."/>
            <person name="Barry K.W."/>
            <person name="Haridas S."/>
            <person name="Chen C."/>
            <person name="Bauer D."/>
            <person name="Andreopoulos W."/>
            <person name="Pangilinan J."/>
            <person name="LaButti K."/>
            <person name="Riley R."/>
            <person name="Lipzen A."/>
            <person name="Clum A."/>
            <person name="Drula E."/>
            <person name="Henrissat B."/>
            <person name="Kohler A."/>
            <person name="Grigoriev I.V."/>
            <person name="Martin F.M."/>
            <person name="Hacquard S."/>
        </authorList>
    </citation>
    <scope>NUCLEOTIDE SEQUENCE [LARGE SCALE GENOMIC DNA]</scope>
    <source>
        <strain evidence="3 4">MPI-CAGE-CH-0241</strain>
    </source>
</reference>
<proteinExistence type="predicted"/>
<feature type="domain" description="C2H2-type" evidence="2">
    <location>
        <begin position="136"/>
        <end position="165"/>
    </location>
</feature>
<dbReference type="EMBL" id="JAGPYM010000028">
    <property type="protein sequence ID" value="KAH6879799.1"/>
    <property type="molecule type" value="Genomic_DNA"/>
</dbReference>
<keyword evidence="4" id="KW-1185">Reference proteome</keyword>
<dbReference type="PROSITE" id="PS00028">
    <property type="entry name" value="ZINC_FINGER_C2H2_1"/>
    <property type="match status" value="1"/>
</dbReference>
<dbReference type="AlphaFoldDB" id="A0A9P8VUK3"/>
<evidence type="ECO:0000256" key="1">
    <source>
        <dbReference type="PROSITE-ProRule" id="PRU00042"/>
    </source>
</evidence>
<sequence>MSSDDILRSCKDDPLAEQFVQVRQLQYKGKDAYVEARMPDLKLVNAWMKDGDRFKLRDELVPVPDIEEFNAARNDCEWHPWEEGKMPRMVARGAGQFRLLSQDTNQDPIGIVQELQQDDVPELAGHKKSHADNGLFRCDFKSCVRAFHKVNALTRHKTTHKRQAIQMQISRLSSRIQTNRPPAHARKEGTRLDVLSRHNPSWIKGFSFRG</sequence>
<comment type="caution">
    <text evidence="3">The sequence shown here is derived from an EMBL/GenBank/DDBJ whole genome shotgun (WGS) entry which is preliminary data.</text>
</comment>
<keyword evidence="1" id="KW-0479">Metal-binding</keyword>
<evidence type="ECO:0000313" key="3">
    <source>
        <dbReference type="EMBL" id="KAH6879799.1"/>
    </source>
</evidence>
<dbReference type="GO" id="GO:0008270">
    <property type="term" value="F:zinc ion binding"/>
    <property type="evidence" value="ECO:0007669"/>
    <property type="project" value="UniProtKB-KW"/>
</dbReference>
<evidence type="ECO:0000259" key="2">
    <source>
        <dbReference type="PROSITE" id="PS50157"/>
    </source>
</evidence>
<gene>
    <name evidence="3" type="ORF">B0T10DRAFT_464335</name>
</gene>
<accession>A0A9P8VUK3</accession>
<evidence type="ECO:0000313" key="4">
    <source>
        <dbReference type="Proteomes" id="UP000777438"/>
    </source>
</evidence>
<dbReference type="PROSITE" id="PS50157">
    <property type="entry name" value="ZINC_FINGER_C2H2_2"/>
    <property type="match status" value="1"/>
</dbReference>
<keyword evidence="1" id="KW-0863">Zinc-finger</keyword>